<dbReference type="RefSeq" id="WP_008058735.1">
    <property type="nucleotide sequence ID" value="NZ_AFHG01000030.1"/>
</dbReference>
<keyword evidence="1" id="KW-0812">Transmembrane</keyword>
<evidence type="ECO:0000313" key="3">
    <source>
        <dbReference type="Proteomes" id="UP000005019"/>
    </source>
</evidence>
<gene>
    <name evidence="2" type="ORF">METUNv1_00632</name>
</gene>
<protein>
    <recommendedName>
        <fullName evidence="4">Transmembrane protein</fullName>
    </recommendedName>
</protein>
<dbReference type="STRING" id="1000565.METUNv1_00632"/>
<evidence type="ECO:0008006" key="4">
    <source>
        <dbReference type="Google" id="ProtNLM"/>
    </source>
</evidence>
<dbReference type="Proteomes" id="UP000005019">
    <property type="component" value="Unassembled WGS sequence"/>
</dbReference>
<keyword evidence="1" id="KW-1133">Transmembrane helix</keyword>
<dbReference type="OrthoDB" id="9133279at2"/>
<organism evidence="2 3">
    <name type="scientific">Methyloversatilis universalis (strain ATCC BAA-1314 / DSM 25237 / JCM 13912 / CCUG 52030 / FAM5)</name>
    <dbReference type="NCBI Taxonomy" id="1000565"/>
    <lineage>
        <taxon>Bacteria</taxon>
        <taxon>Pseudomonadati</taxon>
        <taxon>Pseudomonadota</taxon>
        <taxon>Betaproteobacteria</taxon>
        <taxon>Nitrosomonadales</taxon>
        <taxon>Sterolibacteriaceae</taxon>
        <taxon>Methyloversatilis</taxon>
    </lineage>
</organism>
<name>F5R8R7_METUF</name>
<keyword evidence="3" id="KW-1185">Reference proteome</keyword>
<accession>F5R8R7</accession>
<reference evidence="2 3" key="1">
    <citation type="journal article" date="2011" name="J. Bacteriol.">
        <title>Genome sequence of Methyloversatilis universalis FAM5T, a methylotrophic representative of the order Rhodocyclales.</title>
        <authorList>
            <person name="Kittichotirat W."/>
            <person name="Good N.M."/>
            <person name="Hall R."/>
            <person name="Bringel F."/>
            <person name="Lajus A."/>
            <person name="Medigue C."/>
            <person name="Smalley N.E."/>
            <person name="Beck D."/>
            <person name="Bumgarner R."/>
            <person name="Vuilleumier S."/>
            <person name="Kalyuzhnaya M.G."/>
        </authorList>
    </citation>
    <scope>NUCLEOTIDE SEQUENCE [LARGE SCALE GENOMIC DNA]</scope>
    <source>
        <strain evidence="3">ATCC BAA-1314 / JCM 13912 / FAM5</strain>
    </source>
</reference>
<dbReference type="Pfam" id="PF16137">
    <property type="entry name" value="DUF4845"/>
    <property type="match status" value="1"/>
</dbReference>
<evidence type="ECO:0000313" key="2">
    <source>
        <dbReference type="EMBL" id="EGK72807.1"/>
    </source>
</evidence>
<evidence type="ECO:0000256" key="1">
    <source>
        <dbReference type="SAM" id="Phobius"/>
    </source>
</evidence>
<dbReference type="AlphaFoldDB" id="F5R8R7"/>
<dbReference type="eggNOG" id="COG4969">
    <property type="taxonomic scope" value="Bacteria"/>
</dbReference>
<keyword evidence="1" id="KW-0472">Membrane</keyword>
<proteinExistence type="predicted"/>
<feature type="transmembrane region" description="Helical" evidence="1">
    <location>
        <begin position="7"/>
        <end position="28"/>
    </location>
</feature>
<dbReference type="InterPro" id="IPR032314">
    <property type="entry name" value="DUF4845"/>
</dbReference>
<sequence>MQRKQSGLSMIGFLIVASFIAIIVILGMKSVPAVIEYYTILKNVKAVAKSSELRGGTVADYRNAFGKRAIMDEMSSITPADLDIVKDSTGVEISFSYQRKVPLFGPVSLLFDFEGSASGSN</sequence>
<dbReference type="EMBL" id="AFHG01000030">
    <property type="protein sequence ID" value="EGK72807.1"/>
    <property type="molecule type" value="Genomic_DNA"/>
</dbReference>
<comment type="caution">
    <text evidence="2">The sequence shown here is derived from an EMBL/GenBank/DDBJ whole genome shotgun (WGS) entry which is preliminary data.</text>
</comment>